<dbReference type="PANTHER" id="PTHR13230:SF5">
    <property type="entry name" value="GENERAL TRANSCRIPTION FACTOR 3C POLYPEPTIDE 5"/>
    <property type="match status" value="1"/>
</dbReference>
<proteinExistence type="predicted"/>
<evidence type="ECO:0000259" key="7">
    <source>
        <dbReference type="Pfam" id="PF17682"/>
    </source>
</evidence>
<dbReference type="GO" id="GO:0000127">
    <property type="term" value="C:transcription factor TFIIIC complex"/>
    <property type="evidence" value="ECO:0007669"/>
    <property type="project" value="InterPro"/>
</dbReference>
<keyword evidence="2" id="KW-0238">DNA-binding</keyword>
<dbReference type="HOGENOM" id="CLU_349856_0_0_1"/>
<dbReference type="GO" id="GO:0001002">
    <property type="term" value="F:RNA polymerase III type 1 promoter sequence-specific DNA binding"/>
    <property type="evidence" value="ECO:0007669"/>
    <property type="project" value="TreeGrafter"/>
</dbReference>
<protein>
    <recommendedName>
        <fullName evidence="10">Transcription factor tau subunit sfc1</fullName>
    </recommendedName>
</protein>
<dbReference type="KEGG" id="glz:GLAREA_11455"/>
<feature type="compositionally biased region" description="Acidic residues" evidence="5">
    <location>
        <begin position="789"/>
        <end position="798"/>
    </location>
</feature>
<accession>S3CHY4</accession>
<keyword evidence="4" id="KW-0539">Nucleus</keyword>
<organism evidence="8 9">
    <name type="scientific">Glarea lozoyensis (strain ATCC 20868 / MF5171)</name>
    <dbReference type="NCBI Taxonomy" id="1116229"/>
    <lineage>
        <taxon>Eukaryota</taxon>
        <taxon>Fungi</taxon>
        <taxon>Dikarya</taxon>
        <taxon>Ascomycota</taxon>
        <taxon>Pezizomycotina</taxon>
        <taxon>Leotiomycetes</taxon>
        <taxon>Helotiales</taxon>
        <taxon>Helotiaceae</taxon>
        <taxon>Glarea</taxon>
    </lineage>
</organism>
<feature type="domain" description="Transcription factor IIIC subunit 5 HTH" evidence="6">
    <location>
        <begin position="374"/>
        <end position="525"/>
    </location>
</feature>
<evidence type="ECO:0000256" key="3">
    <source>
        <dbReference type="ARBA" id="ARBA00023163"/>
    </source>
</evidence>
<evidence type="ECO:0008006" key="10">
    <source>
        <dbReference type="Google" id="ProtNLM"/>
    </source>
</evidence>
<feature type="domain" description="Transcription factor IIIC subunit Tfc1/Sfc1 triple barrel" evidence="7">
    <location>
        <begin position="171"/>
        <end position="334"/>
    </location>
</feature>
<evidence type="ECO:0000259" key="6">
    <source>
        <dbReference type="Pfam" id="PF09734"/>
    </source>
</evidence>
<feature type="region of interest" description="Disordered" evidence="5">
    <location>
        <begin position="394"/>
        <end position="431"/>
    </location>
</feature>
<comment type="subcellular location">
    <subcellularLocation>
        <location evidence="1">Nucleus</location>
    </subcellularLocation>
</comment>
<evidence type="ECO:0000256" key="4">
    <source>
        <dbReference type="ARBA" id="ARBA00023242"/>
    </source>
</evidence>
<keyword evidence="3" id="KW-0804">Transcription</keyword>
<dbReference type="InterPro" id="IPR041499">
    <property type="entry name" value="Tfc1/Sfc1_N"/>
</dbReference>
<dbReference type="EMBL" id="KE145372">
    <property type="protein sequence ID" value="EPE24874.1"/>
    <property type="molecule type" value="Genomic_DNA"/>
</dbReference>
<dbReference type="Gene3D" id="3.30.200.160">
    <property type="entry name" value="TFIIIC, subcomplex tauA, subunit Sfc1, barrel domain"/>
    <property type="match status" value="1"/>
</dbReference>
<dbReference type="GeneID" id="19470496"/>
<feature type="region of interest" description="Disordered" evidence="5">
    <location>
        <begin position="718"/>
        <end position="805"/>
    </location>
</feature>
<evidence type="ECO:0000256" key="1">
    <source>
        <dbReference type="ARBA" id="ARBA00004123"/>
    </source>
</evidence>
<dbReference type="Pfam" id="PF09734">
    <property type="entry name" value="Tau95"/>
    <property type="match status" value="1"/>
</dbReference>
<evidence type="ECO:0000313" key="8">
    <source>
        <dbReference type="EMBL" id="EPE24874.1"/>
    </source>
</evidence>
<dbReference type="STRING" id="1116229.S3CHY4"/>
<keyword evidence="9" id="KW-1185">Reference proteome</keyword>
<sequence>MVNLDDKAFGLLAVTNGQFPGVQYALSYTQSAQLSFLLCPPRQAGYQAARIRESEACRDRDTGGSLAAVDEVCEIGKYSQLSSGSLIPMSLRRQFSCNKALGRIFLYLLIFAAYSLDPEVCRDSLVNFHSPSRGSYNSSWPANHCGLPSSMAAQNHAPAPTYKVGQRDINAVEHPMVVKNFNKALATFGSDNPFDRAICFEMERSRDPPRIEYDQLTRDRIVKADEPQKGIPLYLRPSDPLCAPITSHNAATNNLLIKVTVPKRTGRKRKRGSQDVFLDAGPALNQNGTLTGAARIHPIELLQMLKDNSESYSVDVVGKIHHTQRFRDPADFQQSTKHTDFFPRLRDTVLTGHVEKIREFQLDPSRGPKRKDEIMPPPFFTNQSLPLIWNWQPDPPEDTGLQQVPSRSKANAAPRRRNYNPTLNSIHPDADCPMELPDDVSNKYAKALQPMMSLLQEVFNERPIWAREALALRVSQSPHMATLKKALQYVSYRFTAGPWRDCLIKRGVDPRRDPVYRAYQTIYFRVHNEEKAEKKWYQPSRYTGSQNHAISPIQTFDGKSFTPGNRTWQVCDISDPLLERLIKTAPVRQSCDNACDGWFTNGALAKIRSIMRTKLDVIQLGKEVTDEEFAVTLEFPDAVAGKRDHRDIVVPLPDVYPSNEEITKMSQKGIHLIRTGARKATLGKGPLRSRNRTALRHAITTYEDTDEDDPMEYPRFSRFTSGEDENNGDPIQGTGIPATSFGEAYIGQTQQDDDGSENKLLYGENEQMMPGSFDGAEDAPSDSERSELGSDEYGDSELDTPSRTY</sequence>
<evidence type="ECO:0000256" key="2">
    <source>
        <dbReference type="ARBA" id="ARBA00023125"/>
    </source>
</evidence>
<dbReference type="AlphaFoldDB" id="S3CHY4"/>
<feature type="compositionally biased region" description="Polar residues" evidence="5">
    <location>
        <begin position="400"/>
        <end position="409"/>
    </location>
</feature>
<name>S3CHY4_GLAL2</name>
<dbReference type="GO" id="GO:0006384">
    <property type="term" value="P:transcription initiation at RNA polymerase III promoter"/>
    <property type="evidence" value="ECO:0007669"/>
    <property type="project" value="InterPro"/>
</dbReference>
<evidence type="ECO:0000256" key="5">
    <source>
        <dbReference type="SAM" id="MobiDB-lite"/>
    </source>
</evidence>
<gene>
    <name evidence="8" type="ORF">GLAREA_11455</name>
</gene>
<dbReference type="RefSeq" id="XP_008087789.1">
    <property type="nucleotide sequence ID" value="XM_008089598.1"/>
</dbReference>
<dbReference type="eggNOG" id="KOG2473">
    <property type="taxonomic scope" value="Eukaryota"/>
</dbReference>
<dbReference type="Pfam" id="PF17682">
    <property type="entry name" value="Tau95_N"/>
    <property type="match status" value="1"/>
</dbReference>
<evidence type="ECO:0000313" key="9">
    <source>
        <dbReference type="Proteomes" id="UP000016922"/>
    </source>
</evidence>
<dbReference type="OrthoDB" id="5598268at2759"/>
<dbReference type="Proteomes" id="UP000016922">
    <property type="component" value="Unassembled WGS sequence"/>
</dbReference>
<dbReference type="PANTHER" id="PTHR13230">
    <property type="entry name" value="GENERAL TRANSCRIPTION FACTOR IIIC, POLYPEPTIDE 5"/>
    <property type="match status" value="1"/>
</dbReference>
<reference evidence="8 9" key="1">
    <citation type="journal article" date="2013" name="BMC Genomics">
        <title>Genomics-driven discovery of the pneumocandin biosynthetic gene cluster in the fungus Glarea lozoyensis.</title>
        <authorList>
            <person name="Chen L."/>
            <person name="Yue Q."/>
            <person name="Zhang X."/>
            <person name="Xiang M."/>
            <person name="Wang C."/>
            <person name="Li S."/>
            <person name="Che Y."/>
            <person name="Ortiz-Lopez F.J."/>
            <person name="Bills G.F."/>
            <person name="Liu X."/>
            <person name="An Z."/>
        </authorList>
    </citation>
    <scope>NUCLEOTIDE SEQUENCE [LARGE SCALE GENOMIC DNA]</scope>
    <source>
        <strain evidence="9">ATCC 20868 / MF5171</strain>
    </source>
</reference>
<dbReference type="InterPro" id="IPR040454">
    <property type="entry name" value="TF_IIIC_Tfc1/Sfc1"/>
</dbReference>
<dbReference type="InterPro" id="IPR042536">
    <property type="entry name" value="TFIIIC_tauA_Sfc1"/>
</dbReference>
<dbReference type="InterPro" id="IPR019136">
    <property type="entry name" value="TF_IIIC_su-5_HTH"/>
</dbReference>
<dbReference type="GO" id="GO:0001003">
    <property type="term" value="F:RNA polymerase III type 2 promoter sequence-specific DNA binding"/>
    <property type="evidence" value="ECO:0007669"/>
    <property type="project" value="TreeGrafter"/>
</dbReference>
<dbReference type="GO" id="GO:0005634">
    <property type="term" value="C:nucleus"/>
    <property type="evidence" value="ECO:0007669"/>
    <property type="project" value="UniProtKB-SubCell"/>
</dbReference>